<evidence type="ECO:0000259" key="1">
    <source>
        <dbReference type="PROSITE" id="PS52032"/>
    </source>
</evidence>
<feature type="domain" description="Chromo" evidence="1">
    <location>
        <begin position="91"/>
        <end position="398"/>
    </location>
</feature>
<comment type="caution">
    <text evidence="2">The sequence shown here is derived from an EMBL/GenBank/DDBJ whole genome shotgun (WGS) entry which is preliminary data.</text>
</comment>
<dbReference type="InterPro" id="IPR049898">
    <property type="entry name" value="MARR_BRCT_CHROMO"/>
</dbReference>
<evidence type="ECO:0000313" key="3">
    <source>
        <dbReference type="Proteomes" id="UP001363151"/>
    </source>
</evidence>
<dbReference type="EMBL" id="JBBJCI010000274">
    <property type="protein sequence ID" value="KAK7236530.1"/>
    <property type="molecule type" value="Genomic_DNA"/>
</dbReference>
<proteinExistence type="predicted"/>
<protein>
    <recommendedName>
        <fullName evidence="1">Chromo domain-containing protein</fullName>
    </recommendedName>
</protein>
<reference evidence="2 3" key="1">
    <citation type="submission" date="2024-03" db="EMBL/GenBank/DDBJ databases">
        <title>Aureococcus anophagefferens CCMP1851 and Kratosvirus quantuckense: Draft genome of a second virus-susceptible host strain in the model system.</title>
        <authorList>
            <person name="Chase E."/>
            <person name="Truchon A.R."/>
            <person name="Schepens W."/>
            <person name="Wilhelm S.W."/>
        </authorList>
    </citation>
    <scope>NUCLEOTIDE SEQUENCE [LARGE SCALE GENOMIC DNA]</scope>
    <source>
        <strain evidence="2 3">CCMP1851</strain>
    </source>
</reference>
<organism evidence="2 3">
    <name type="scientific">Aureococcus anophagefferens</name>
    <name type="common">Harmful bloom alga</name>
    <dbReference type="NCBI Taxonomy" id="44056"/>
    <lineage>
        <taxon>Eukaryota</taxon>
        <taxon>Sar</taxon>
        <taxon>Stramenopiles</taxon>
        <taxon>Ochrophyta</taxon>
        <taxon>Pelagophyceae</taxon>
        <taxon>Pelagomonadales</taxon>
        <taxon>Pelagomonadaceae</taxon>
        <taxon>Aureococcus</taxon>
    </lineage>
</organism>
<gene>
    <name evidence="2" type="ORF">SO694_0024909</name>
</gene>
<dbReference type="PROSITE" id="PS52032">
    <property type="entry name" value="MARR_BRCT_CHROMO"/>
    <property type="match status" value="1"/>
</dbReference>
<dbReference type="Proteomes" id="UP001363151">
    <property type="component" value="Unassembled WGS sequence"/>
</dbReference>
<keyword evidence="3" id="KW-1185">Reference proteome</keyword>
<name>A0ABR1FRH5_AURAN</name>
<accession>A0ABR1FRH5</accession>
<sequence>MGTSPDASSAGVVMAPFVPRRRGAPGGSPVSAAAPNTIMGHFEVEFDFDDAYVARRPLAPLHRGGEASYDVQETVDAWDFFWDFSDEATGPAVERERRRRRPEPAAAVDYGGEDFREAAHAPRAEARRVRRGLAALAYALAEANVAVLGPGSSYAVDGGGPPDMAMLPARHLRDACAAAAASRPAFSARRWRCRALSGGDEAAKHGALAAVAGAWADAGLYAPPAVWFDDGVDPAVAAELGTVAAELGATLANSQAEATHVVRHDAAIDGVPDVDGAPDVDNASMDFSDHGMDVDRADPQYFTTLVVDARRRLALVHWWYLPDSKDEWIPLERVAVKGVTIADATAWNRPATPGRRPFRVCERYLRDAAKSREFGSEADYAPEDDDAAPVQETPEFEVHMYHPDLPPRQMDLYAKGLDLRVACGEDARVFFAQCTWKALHALLRYVYNVNINVLQISRPLMIDALCAAGMCAVDPRKHGAQITQVNTKKFQKQSMIVMLQTMNVARSQRAAERLAGSPSKMRGIGGRAPARTVGASYNVLSRKKAHHLFKRQFRPSADEMPSAKYTPEVVEWYTYTPYWPHDKFDSKLDCYCCARLYQDTGGMVFCEHAHVPLASLVAVRDNGACHVCNVVWIATFDDLAERYDLDLPQKRYVARALAQHWA</sequence>
<evidence type="ECO:0000313" key="2">
    <source>
        <dbReference type="EMBL" id="KAK7236530.1"/>
    </source>
</evidence>